<proteinExistence type="predicted"/>
<dbReference type="RefSeq" id="WP_200131596.1">
    <property type="nucleotide sequence ID" value="NZ_JAEHOI010000003.1"/>
</dbReference>
<dbReference type="InterPro" id="IPR009057">
    <property type="entry name" value="Homeodomain-like_sf"/>
</dbReference>
<dbReference type="InterPro" id="IPR050109">
    <property type="entry name" value="HTH-type_TetR-like_transc_reg"/>
</dbReference>
<keyword evidence="6" id="KW-1185">Reference proteome</keyword>
<feature type="domain" description="HTH tetR-type" evidence="4">
    <location>
        <begin position="11"/>
        <end position="71"/>
    </location>
</feature>
<comment type="caution">
    <text evidence="5">The sequence shown here is derived from an EMBL/GenBank/DDBJ whole genome shotgun (WGS) entry which is preliminary data.</text>
</comment>
<evidence type="ECO:0000313" key="5">
    <source>
        <dbReference type="EMBL" id="MBK0421382.1"/>
    </source>
</evidence>
<dbReference type="EMBL" id="JAEHOI010000003">
    <property type="protein sequence ID" value="MBK0421382.1"/>
    <property type="molecule type" value="Genomic_DNA"/>
</dbReference>
<dbReference type="AlphaFoldDB" id="A0A934UXW5"/>
<evidence type="ECO:0000259" key="4">
    <source>
        <dbReference type="PROSITE" id="PS50977"/>
    </source>
</evidence>
<sequence>MNERRPRRRPGENREQLVKAGLIEFGLHGYHGASTAAIARRAGVPQPHVYASFPTKLALFEACATRALDLLDGSADPGDAVPGPTIPARSAVAKGEPVSGAAPASAGDGRSSEEAASLLLYQLVAVLADPDTASALSALRTRVIGAFGVSELTGHLSGAAAAILRAGE</sequence>
<dbReference type="Pfam" id="PF00440">
    <property type="entry name" value="TetR_N"/>
    <property type="match status" value="1"/>
</dbReference>
<dbReference type="PANTHER" id="PTHR30055">
    <property type="entry name" value="HTH-TYPE TRANSCRIPTIONAL REGULATOR RUTR"/>
    <property type="match status" value="1"/>
</dbReference>
<dbReference type="Gene3D" id="1.10.357.10">
    <property type="entry name" value="Tetracycline Repressor, domain 2"/>
    <property type="match status" value="1"/>
</dbReference>
<organism evidence="5 6">
    <name type="scientific">Leucobacter edaphi</name>
    <dbReference type="NCBI Taxonomy" id="2796472"/>
    <lineage>
        <taxon>Bacteria</taxon>
        <taxon>Bacillati</taxon>
        <taxon>Actinomycetota</taxon>
        <taxon>Actinomycetes</taxon>
        <taxon>Micrococcales</taxon>
        <taxon>Microbacteriaceae</taxon>
        <taxon>Leucobacter</taxon>
    </lineage>
</organism>
<dbReference type="Proteomes" id="UP000618733">
    <property type="component" value="Unassembled WGS sequence"/>
</dbReference>
<evidence type="ECO:0000256" key="3">
    <source>
        <dbReference type="SAM" id="MobiDB-lite"/>
    </source>
</evidence>
<feature type="region of interest" description="Disordered" evidence="3">
    <location>
        <begin position="90"/>
        <end position="109"/>
    </location>
</feature>
<reference evidence="5" key="1">
    <citation type="submission" date="2020-12" db="EMBL/GenBank/DDBJ databases">
        <title>Leucobacter sp. CAS2, isolated from Chromium sludge.</title>
        <authorList>
            <person name="Xu Z."/>
        </authorList>
    </citation>
    <scope>NUCLEOTIDE SEQUENCE</scope>
    <source>
        <strain evidence="5">CSA2</strain>
    </source>
</reference>
<dbReference type="GO" id="GO:0000976">
    <property type="term" value="F:transcription cis-regulatory region binding"/>
    <property type="evidence" value="ECO:0007669"/>
    <property type="project" value="TreeGrafter"/>
</dbReference>
<protein>
    <submittedName>
        <fullName evidence="5">Helix-turn-helix transcriptional regulator</fullName>
    </submittedName>
</protein>
<dbReference type="GO" id="GO:0003700">
    <property type="term" value="F:DNA-binding transcription factor activity"/>
    <property type="evidence" value="ECO:0007669"/>
    <property type="project" value="TreeGrafter"/>
</dbReference>
<dbReference type="SUPFAM" id="SSF46689">
    <property type="entry name" value="Homeodomain-like"/>
    <property type="match status" value="1"/>
</dbReference>
<feature type="DNA-binding region" description="H-T-H motif" evidence="2">
    <location>
        <begin position="34"/>
        <end position="53"/>
    </location>
</feature>
<name>A0A934UXW5_9MICO</name>
<gene>
    <name evidence="5" type="ORF">JD292_04750</name>
</gene>
<dbReference type="InterPro" id="IPR001647">
    <property type="entry name" value="HTH_TetR"/>
</dbReference>
<evidence type="ECO:0000256" key="2">
    <source>
        <dbReference type="PROSITE-ProRule" id="PRU00335"/>
    </source>
</evidence>
<evidence type="ECO:0000256" key="1">
    <source>
        <dbReference type="ARBA" id="ARBA00023125"/>
    </source>
</evidence>
<accession>A0A934UXW5</accession>
<dbReference type="PROSITE" id="PS50977">
    <property type="entry name" value="HTH_TETR_2"/>
    <property type="match status" value="1"/>
</dbReference>
<evidence type="ECO:0000313" key="6">
    <source>
        <dbReference type="Proteomes" id="UP000618733"/>
    </source>
</evidence>
<keyword evidence="1 2" id="KW-0238">DNA-binding</keyword>
<dbReference type="PANTHER" id="PTHR30055:SF146">
    <property type="entry name" value="HTH-TYPE TRANSCRIPTIONAL DUAL REGULATOR CECR"/>
    <property type="match status" value="1"/>
</dbReference>